<feature type="chain" id="PRO_5012588754" evidence="2">
    <location>
        <begin position="23"/>
        <end position="179"/>
    </location>
</feature>
<evidence type="ECO:0000256" key="2">
    <source>
        <dbReference type="SAM" id="SignalP"/>
    </source>
</evidence>
<proteinExistence type="predicted"/>
<feature type="compositionally biased region" description="Low complexity" evidence="1">
    <location>
        <begin position="108"/>
        <end position="127"/>
    </location>
</feature>
<dbReference type="EMBL" id="LGRN01000012">
    <property type="protein sequence ID" value="OJD19320.1"/>
    <property type="molecule type" value="Genomic_DNA"/>
</dbReference>
<comment type="caution">
    <text evidence="3">The sequence shown here is derived from an EMBL/GenBank/DDBJ whole genome shotgun (WGS) entry which is preliminary data.</text>
</comment>
<protein>
    <submittedName>
        <fullName evidence="3">Uncharacterized protein</fullName>
    </submittedName>
</protein>
<name>A0A1J9PSB8_9EURO</name>
<keyword evidence="4" id="KW-1185">Reference proteome</keyword>
<sequence>MHKPTLFSAILALPLFASTVFAFGCKQHTFTQCEDGITHWYDPDDGQICDPLDCGGGRAPVKYNVPGCAAYTGTETRATSASYLSCWPFTTKTPSDTASPTGTEASVTGGAPSPTTAVTGTGSTTPVITPPPNQTGNVTPSAGGSGTGGAPAETPNAGGVLEGSLMVGAGAAIGALLLV</sequence>
<feature type="signal peptide" evidence="2">
    <location>
        <begin position="1"/>
        <end position="22"/>
    </location>
</feature>
<accession>A0A1J9PSB8</accession>
<dbReference type="VEuPathDB" id="FungiDB:AJ78_00679"/>
<feature type="compositionally biased region" description="Polar residues" evidence="1">
    <location>
        <begin position="94"/>
        <end position="106"/>
    </location>
</feature>
<keyword evidence="2" id="KW-0732">Signal</keyword>
<dbReference type="OrthoDB" id="3942074at2759"/>
<dbReference type="Proteomes" id="UP000182235">
    <property type="component" value="Unassembled WGS sequence"/>
</dbReference>
<gene>
    <name evidence="3" type="ORF">AJ78_00679</name>
</gene>
<dbReference type="AlphaFoldDB" id="A0A1J9PSB8"/>
<evidence type="ECO:0000313" key="4">
    <source>
        <dbReference type="Proteomes" id="UP000182235"/>
    </source>
</evidence>
<feature type="region of interest" description="Disordered" evidence="1">
    <location>
        <begin position="94"/>
        <end position="156"/>
    </location>
</feature>
<evidence type="ECO:0000313" key="3">
    <source>
        <dbReference type="EMBL" id="OJD19320.1"/>
    </source>
</evidence>
<reference evidence="3 4" key="1">
    <citation type="submission" date="2015-07" db="EMBL/GenBank/DDBJ databases">
        <title>Emmonsia species relationships and genome sequence.</title>
        <authorList>
            <consortium name="The Broad Institute Genomics Platform"/>
            <person name="Cuomo C.A."/>
            <person name="Munoz J.F."/>
            <person name="Imamovic A."/>
            <person name="Priest M.E."/>
            <person name="Young S."/>
            <person name="Clay O.K."/>
            <person name="McEwen J.G."/>
        </authorList>
    </citation>
    <scope>NUCLEOTIDE SEQUENCE [LARGE SCALE GENOMIC DNA]</scope>
    <source>
        <strain evidence="3 4">UAMH 9510</strain>
    </source>
</reference>
<organism evidence="3 4">
    <name type="scientific">Emergomyces pasteurianus Ep9510</name>
    <dbReference type="NCBI Taxonomy" id="1447872"/>
    <lineage>
        <taxon>Eukaryota</taxon>
        <taxon>Fungi</taxon>
        <taxon>Dikarya</taxon>
        <taxon>Ascomycota</taxon>
        <taxon>Pezizomycotina</taxon>
        <taxon>Eurotiomycetes</taxon>
        <taxon>Eurotiomycetidae</taxon>
        <taxon>Onygenales</taxon>
        <taxon>Ajellomycetaceae</taxon>
        <taxon>Emergomyces</taxon>
    </lineage>
</organism>
<evidence type="ECO:0000256" key="1">
    <source>
        <dbReference type="SAM" id="MobiDB-lite"/>
    </source>
</evidence>
<dbReference type="STRING" id="1447872.A0A1J9PSB8"/>
<dbReference type="PROSITE" id="PS51257">
    <property type="entry name" value="PROKAR_LIPOPROTEIN"/>
    <property type="match status" value="1"/>
</dbReference>